<evidence type="ECO:0000259" key="3">
    <source>
        <dbReference type="PROSITE" id="PS50021"/>
    </source>
</evidence>
<dbReference type="GO" id="GO:0003779">
    <property type="term" value="F:actin binding"/>
    <property type="evidence" value="ECO:0007669"/>
    <property type="project" value="UniProtKB-KW"/>
</dbReference>
<dbReference type="PROSITE" id="PS50021">
    <property type="entry name" value="CH"/>
    <property type="match status" value="2"/>
</dbReference>
<dbReference type="CDD" id="cd21248">
    <property type="entry name" value="CH_SPTB_like_rpt2"/>
    <property type="match status" value="1"/>
</dbReference>
<dbReference type="FunFam" id="1.10.418.10:FF:000004">
    <property type="entry name" value="Spectrin beta chain"/>
    <property type="match status" value="1"/>
</dbReference>
<reference evidence="4" key="1">
    <citation type="submission" date="2018-11" db="EMBL/GenBank/DDBJ databases">
        <authorList>
            <consortium name="Pathogen Informatics"/>
        </authorList>
    </citation>
    <scope>NUCLEOTIDE SEQUENCE</scope>
</reference>
<evidence type="ECO:0000313" key="4">
    <source>
        <dbReference type="EMBL" id="VEL31443.1"/>
    </source>
</evidence>
<proteinExistence type="predicted"/>
<keyword evidence="1" id="KW-0677">Repeat</keyword>
<dbReference type="Gene3D" id="1.10.418.10">
    <property type="entry name" value="Calponin-like domain"/>
    <property type="match status" value="2"/>
</dbReference>
<dbReference type="InterPro" id="IPR036872">
    <property type="entry name" value="CH_dom_sf"/>
</dbReference>
<sequence>MEIQTLHQNIHWSPDIAQQPAYAADDIDFESSSRYVSSLLLLLDEREYVQKKTFTKWVNSHLAAVSCSIEDLYIDMRDGKMLLKLLEVLSGERLPRPTRGKMRIHCLENVDKSLNFLGEQHVHLENVGAHDIVDGHARLTLGLIWTIILRFQIQDIMVEEYQTSETLCAKDALLLWCQMKTAGYNNVNVRNFTTSWRDGLAFNALIHKHRPDLIEYSKLSKATPIENLNNAFNVAESKLKISSLLDATDVNRDQPDEKSIITYVVAYYHHFNRVKAATVHSKRIGKVVNQAIEANEMINQYEQLTSDLLDWIASTITLLNDRIFANSMSGVQ</sequence>
<protein>
    <recommendedName>
        <fullName evidence="3">Calponin-homology (CH) domain-containing protein</fullName>
    </recommendedName>
</protein>
<dbReference type="FunFam" id="1.10.418.10:FF:000001">
    <property type="entry name" value="Actinin alpha 1"/>
    <property type="match status" value="1"/>
</dbReference>
<dbReference type="InterPro" id="IPR001589">
    <property type="entry name" value="Actinin_actin-bd_CS"/>
</dbReference>
<dbReference type="InterPro" id="IPR001715">
    <property type="entry name" value="CH_dom"/>
</dbReference>
<dbReference type="SMART" id="SM00033">
    <property type="entry name" value="CH"/>
    <property type="match status" value="2"/>
</dbReference>
<evidence type="ECO:0000256" key="2">
    <source>
        <dbReference type="ARBA" id="ARBA00023203"/>
    </source>
</evidence>
<dbReference type="EMBL" id="CAAALY010122440">
    <property type="protein sequence ID" value="VEL31443.1"/>
    <property type="molecule type" value="Genomic_DNA"/>
</dbReference>
<feature type="non-terminal residue" evidence="4">
    <location>
        <position position="1"/>
    </location>
</feature>
<gene>
    <name evidence="4" type="ORF">PXEA_LOCUS24883</name>
</gene>
<feature type="domain" description="Calponin-homology (CH)" evidence="3">
    <location>
        <begin position="48"/>
        <end position="152"/>
    </location>
</feature>
<evidence type="ECO:0000313" key="5">
    <source>
        <dbReference type="Proteomes" id="UP000784294"/>
    </source>
</evidence>
<comment type="caution">
    <text evidence="4">The sequence shown here is derived from an EMBL/GenBank/DDBJ whole genome shotgun (WGS) entry which is preliminary data.</text>
</comment>
<name>A0A448X9K9_9PLAT</name>
<dbReference type="OrthoDB" id="18853at2759"/>
<organism evidence="4 5">
    <name type="scientific">Protopolystoma xenopodis</name>
    <dbReference type="NCBI Taxonomy" id="117903"/>
    <lineage>
        <taxon>Eukaryota</taxon>
        <taxon>Metazoa</taxon>
        <taxon>Spiralia</taxon>
        <taxon>Lophotrochozoa</taxon>
        <taxon>Platyhelminthes</taxon>
        <taxon>Monogenea</taxon>
        <taxon>Polyopisthocotylea</taxon>
        <taxon>Polystomatidea</taxon>
        <taxon>Polystomatidae</taxon>
        <taxon>Protopolystoma</taxon>
    </lineage>
</organism>
<dbReference type="PROSITE" id="PS00019">
    <property type="entry name" value="ACTININ_1"/>
    <property type="match status" value="1"/>
</dbReference>
<accession>A0A448X9K9</accession>
<dbReference type="Gene3D" id="1.20.58.60">
    <property type="match status" value="1"/>
</dbReference>
<feature type="domain" description="Calponin-homology (CH)" evidence="3">
    <location>
        <begin position="167"/>
        <end position="272"/>
    </location>
</feature>
<dbReference type="PROSITE" id="PS00020">
    <property type="entry name" value="ACTININ_2"/>
    <property type="match status" value="1"/>
</dbReference>
<keyword evidence="5" id="KW-1185">Reference proteome</keyword>
<dbReference type="SUPFAM" id="SSF47576">
    <property type="entry name" value="Calponin-homology domain, CH-domain"/>
    <property type="match status" value="1"/>
</dbReference>
<dbReference type="SUPFAM" id="SSF46966">
    <property type="entry name" value="Spectrin repeat"/>
    <property type="match status" value="1"/>
</dbReference>
<evidence type="ECO:0000256" key="1">
    <source>
        <dbReference type="ARBA" id="ARBA00022737"/>
    </source>
</evidence>
<dbReference type="Pfam" id="PF00307">
    <property type="entry name" value="CH"/>
    <property type="match status" value="2"/>
</dbReference>
<dbReference type="AlphaFoldDB" id="A0A448X9K9"/>
<keyword evidence="2" id="KW-0009">Actin-binding</keyword>
<dbReference type="CDD" id="cd21246">
    <property type="entry name" value="CH_SPTB-like_rpt1"/>
    <property type="match status" value="1"/>
</dbReference>
<dbReference type="PANTHER" id="PTHR11915">
    <property type="entry name" value="SPECTRIN/FILAMIN RELATED CYTOSKELETAL PROTEIN"/>
    <property type="match status" value="1"/>
</dbReference>
<dbReference type="Proteomes" id="UP000784294">
    <property type="component" value="Unassembled WGS sequence"/>
</dbReference>